<evidence type="ECO:0000259" key="1">
    <source>
        <dbReference type="Pfam" id="PF07883"/>
    </source>
</evidence>
<dbReference type="Pfam" id="PF07883">
    <property type="entry name" value="Cupin_2"/>
    <property type="match status" value="1"/>
</dbReference>
<dbReference type="Gene3D" id="2.60.120.10">
    <property type="entry name" value="Jelly Rolls"/>
    <property type="match status" value="1"/>
</dbReference>
<dbReference type="InterPro" id="IPR014710">
    <property type="entry name" value="RmlC-like_jellyroll"/>
</dbReference>
<evidence type="ECO:0000313" key="3">
    <source>
        <dbReference type="Proteomes" id="UP000662314"/>
    </source>
</evidence>
<feature type="domain" description="Cupin type-2" evidence="1">
    <location>
        <begin position="109"/>
        <end position="174"/>
    </location>
</feature>
<dbReference type="InterPro" id="IPR011051">
    <property type="entry name" value="RmlC_Cupin_sf"/>
</dbReference>
<protein>
    <submittedName>
        <fullName evidence="2">Cupin domain-containing protein</fullName>
    </submittedName>
</protein>
<dbReference type="PANTHER" id="PTHR36440">
    <property type="entry name" value="PUTATIVE (AFU_ORTHOLOGUE AFUA_8G07350)-RELATED"/>
    <property type="match status" value="1"/>
</dbReference>
<sequence>MINDKNQRFQQFSKNTEAIAMIVFTWKKVQKLLLWLLALSVVVGIFMYPTSATANELPQASNSKRAIVLAHGVSANSTSKSFWLLNNYLTIVADRTTTDGKYDLIEGYFPAGAQTPPHRHTRYSEQLYVLEGEFTVWVGKNKVVLGPGESAFIPVGTPHVVAALSNKPARGLVVASPSSFAHFVEATGTLNQNEAPDMELLNRISSEIGDEILGAPGDIP</sequence>
<dbReference type="InterPro" id="IPR013096">
    <property type="entry name" value="Cupin_2"/>
</dbReference>
<reference evidence="2 3" key="1">
    <citation type="journal article" date="2021" name="Int. J. Syst. Evol. Microbiol.">
        <title>Amazonocrinis nigriterrae gen. nov., sp. nov., Atlanticothrix silvestris gen. nov., sp. nov. and Dendronalium phyllosphericum gen. nov., sp. nov., nostocacean cyanobacteria from Brazilian environments.</title>
        <authorList>
            <person name="Alvarenga D.O."/>
            <person name="Andreote A.P.D."/>
            <person name="Branco L.H.Z."/>
            <person name="Delbaje E."/>
            <person name="Cruz R.B."/>
            <person name="Varani A.M."/>
            <person name="Fiore M.F."/>
        </authorList>
    </citation>
    <scope>NUCLEOTIDE SEQUENCE [LARGE SCALE GENOMIC DNA]</scope>
    <source>
        <strain evidence="2 3">CENA369</strain>
    </source>
</reference>
<dbReference type="InterPro" id="IPR053146">
    <property type="entry name" value="QDO-like"/>
</dbReference>
<dbReference type="Proteomes" id="UP000662314">
    <property type="component" value="Unassembled WGS sequence"/>
</dbReference>
<organism evidence="2 3">
    <name type="scientific">Dendronalium phyllosphericum CENA369</name>
    <dbReference type="NCBI Taxonomy" id="1725256"/>
    <lineage>
        <taxon>Bacteria</taxon>
        <taxon>Bacillati</taxon>
        <taxon>Cyanobacteriota</taxon>
        <taxon>Cyanophyceae</taxon>
        <taxon>Nostocales</taxon>
        <taxon>Nostocaceae</taxon>
        <taxon>Dendronalium</taxon>
        <taxon>Dendronalium phyllosphericum</taxon>
    </lineage>
</organism>
<evidence type="ECO:0000313" key="2">
    <source>
        <dbReference type="EMBL" id="MBH8576043.1"/>
    </source>
</evidence>
<dbReference type="AlphaFoldDB" id="A0A8J7LHC2"/>
<comment type="caution">
    <text evidence="2">The sequence shown here is derived from an EMBL/GenBank/DDBJ whole genome shotgun (WGS) entry which is preliminary data.</text>
</comment>
<dbReference type="PANTHER" id="PTHR36440:SF1">
    <property type="entry name" value="PUTATIVE (AFU_ORTHOLOGUE AFUA_8G07350)-RELATED"/>
    <property type="match status" value="1"/>
</dbReference>
<dbReference type="RefSeq" id="WP_214434792.1">
    <property type="nucleotide sequence ID" value="NZ_CAWPUQ010000144.1"/>
</dbReference>
<name>A0A8J7LHC2_9NOST</name>
<proteinExistence type="predicted"/>
<gene>
    <name evidence="2" type="ORF">I8752_24205</name>
</gene>
<dbReference type="EMBL" id="JAECZA010000218">
    <property type="protein sequence ID" value="MBH8576043.1"/>
    <property type="molecule type" value="Genomic_DNA"/>
</dbReference>
<keyword evidence="3" id="KW-1185">Reference proteome</keyword>
<dbReference type="SUPFAM" id="SSF51182">
    <property type="entry name" value="RmlC-like cupins"/>
    <property type="match status" value="1"/>
</dbReference>
<accession>A0A8J7LHC2</accession>